<comment type="caution">
    <text evidence="7">Lacks conserved residue(s) required for the propagation of feature annotation.</text>
</comment>
<dbReference type="SUPFAM" id="SSF56317">
    <property type="entry name" value="Carbon-nitrogen hydrolase"/>
    <property type="match status" value="1"/>
</dbReference>
<feature type="binding site" evidence="7">
    <location>
        <position position="410"/>
    </location>
    <ligand>
        <name>deamido-NAD(+)</name>
        <dbReference type="ChEBI" id="CHEBI:58437"/>
        <note>ligand shared between two neighboring subunits</note>
    </ligand>
</feature>
<feature type="active site" description="Proton acceptor" evidence="9">
    <location>
        <position position="47"/>
    </location>
</feature>
<evidence type="ECO:0000256" key="9">
    <source>
        <dbReference type="PROSITE-ProRule" id="PRU10139"/>
    </source>
</evidence>
<dbReference type="UniPathway" id="UPA00253">
    <property type="reaction ID" value="UER00334"/>
</dbReference>
<dbReference type="InterPro" id="IPR003010">
    <property type="entry name" value="C-N_Hydrolase"/>
</dbReference>
<dbReference type="GO" id="GO:0004359">
    <property type="term" value="F:glutaminase activity"/>
    <property type="evidence" value="ECO:0007669"/>
    <property type="project" value="InterPro"/>
</dbReference>
<comment type="function">
    <text evidence="7">Catalyzes the ATP-dependent amidation of deamido-NAD to form NAD. Uses L-glutamine as a nitrogen source.</text>
</comment>
<evidence type="ECO:0000256" key="7">
    <source>
        <dbReference type="HAMAP-Rule" id="MF_02090"/>
    </source>
</evidence>
<dbReference type="NCBIfam" id="TIGR00552">
    <property type="entry name" value="nadE"/>
    <property type="match status" value="1"/>
</dbReference>
<evidence type="ECO:0000256" key="10">
    <source>
        <dbReference type="RuleBase" id="RU003811"/>
    </source>
</evidence>
<dbReference type="CDD" id="cd00553">
    <property type="entry name" value="NAD_synthase"/>
    <property type="match status" value="1"/>
</dbReference>
<dbReference type="SUPFAM" id="SSF52402">
    <property type="entry name" value="Adenine nucleotide alpha hydrolases-like"/>
    <property type="match status" value="1"/>
</dbReference>
<evidence type="ECO:0000256" key="6">
    <source>
        <dbReference type="ARBA" id="ARBA00023027"/>
    </source>
</evidence>
<feature type="active site" description="For glutaminase activity" evidence="7">
    <location>
        <position position="116"/>
    </location>
</feature>
<dbReference type="NCBIfam" id="NF010588">
    <property type="entry name" value="PRK13981.1"/>
    <property type="match status" value="1"/>
</dbReference>
<comment type="similarity">
    <text evidence="2 7 8">In the C-terminal section; belongs to the NAD synthetase family.</text>
</comment>
<comment type="caution">
    <text evidence="13">The sequence shown here is derived from an EMBL/GenBank/DDBJ whole genome shotgun (WGS) entry which is preliminary data.</text>
</comment>
<evidence type="ECO:0000256" key="1">
    <source>
        <dbReference type="ARBA" id="ARBA00005188"/>
    </source>
</evidence>
<evidence type="ECO:0000256" key="5">
    <source>
        <dbReference type="ARBA" id="ARBA00022840"/>
    </source>
</evidence>
<dbReference type="InterPro" id="IPR014445">
    <property type="entry name" value="Gln-dep_NAD_synthase"/>
</dbReference>
<dbReference type="AlphaFoldDB" id="A0A7W8E0P2"/>
<organism evidence="13 14">
    <name type="scientific">Rhodopseudomonas rhenobacensis</name>
    <dbReference type="NCBI Taxonomy" id="87461"/>
    <lineage>
        <taxon>Bacteria</taxon>
        <taxon>Pseudomonadati</taxon>
        <taxon>Pseudomonadota</taxon>
        <taxon>Alphaproteobacteria</taxon>
        <taxon>Hyphomicrobiales</taxon>
        <taxon>Nitrobacteraceae</taxon>
        <taxon>Rhodopseudomonas</taxon>
    </lineage>
</organism>
<feature type="binding site" evidence="7">
    <location>
        <begin position="298"/>
        <end position="305"/>
    </location>
    <ligand>
        <name>ATP</name>
        <dbReference type="ChEBI" id="CHEBI:30616"/>
    </ligand>
</feature>
<evidence type="ECO:0000256" key="2">
    <source>
        <dbReference type="ARBA" id="ARBA00007145"/>
    </source>
</evidence>
<evidence type="ECO:0000256" key="3">
    <source>
        <dbReference type="ARBA" id="ARBA00022598"/>
    </source>
</evidence>
<name>A0A7W8E0P2_9BRAD</name>
<dbReference type="Pfam" id="PF00795">
    <property type="entry name" value="CN_hydrolase"/>
    <property type="match status" value="1"/>
</dbReference>
<evidence type="ECO:0000313" key="14">
    <source>
        <dbReference type="Proteomes" id="UP000542353"/>
    </source>
</evidence>
<dbReference type="Proteomes" id="UP000542353">
    <property type="component" value="Unassembled WGS sequence"/>
</dbReference>
<dbReference type="Gene3D" id="3.60.110.10">
    <property type="entry name" value="Carbon-nitrogen hydrolase"/>
    <property type="match status" value="1"/>
</dbReference>
<feature type="binding site" evidence="7">
    <location>
        <position position="184"/>
    </location>
    <ligand>
        <name>L-glutamine</name>
        <dbReference type="ChEBI" id="CHEBI:58359"/>
    </ligand>
</feature>
<feature type="active site" description="Proton acceptor; for glutaminase activity" evidence="7">
    <location>
        <position position="47"/>
    </location>
</feature>
<feature type="binding site" evidence="7">
    <location>
        <position position="190"/>
    </location>
    <ligand>
        <name>L-glutamine</name>
        <dbReference type="ChEBI" id="CHEBI:58359"/>
    </ligand>
</feature>
<dbReference type="GO" id="GO:0003952">
    <property type="term" value="F:NAD+ synthase (glutamine-hydrolyzing) activity"/>
    <property type="evidence" value="ECO:0007669"/>
    <property type="project" value="UniProtKB-UniRule"/>
</dbReference>
<evidence type="ECO:0000256" key="11">
    <source>
        <dbReference type="SAM" id="MobiDB-lite"/>
    </source>
</evidence>
<keyword evidence="14" id="KW-1185">Reference proteome</keyword>
<feature type="compositionally biased region" description="Polar residues" evidence="11">
    <location>
        <begin position="571"/>
        <end position="584"/>
    </location>
</feature>
<evidence type="ECO:0000259" key="12">
    <source>
        <dbReference type="PROSITE" id="PS50263"/>
    </source>
</evidence>
<accession>A0A7W8E0P2</accession>
<feature type="active site" description="Nucleophile; for glutaminase activity" evidence="7">
    <location>
        <position position="152"/>
    </location>
</feature>
<protein>
    <recommendedName>
        <fullName evidence="7 8">Glutamine-dependent NAD(+) synthetase</fullName>
        <ecNumber evidence="7 8">6.3.5.1</ecNumber>
    </recommendedName>
    <alternativeName>
        <fullName evidence="7 8">NAD(+) synthase [glutamine-hydrolyzing]</fullName>
    </alternativeName>
</protein>
<dbReference type="EMBL" id="JACHIH010000030">
    <property type="protein sequence ID" value="MBB5049085.1"/>
    <property type="molecule type" value="Genomic_DNA"/>
</dbReference>
<keyword evidence="5 7" id="KW-0067">ATP-binding</keyword>
<dbReference type="EC" id="6.3.5.1" evidence="7 8"/>
<gene>
    <name evidence="7" type="primary">nadE</name>
    <name evidence="13" type="ORF">HNR60_003859</name>
</gene>
<dbReference type="FunFam" id="3.40.50.620:FF:000106">
    <property type="entry name" value="Glutamine-dependent NAD(+) synthetase"/>
    <property type="match status" value="1"/>
</dbReference>
<comment type="pathway">
    <text evidence="1 7 8">Cofactor biosynthesis; NAD(+) biosynthesis; NAD(+) from deamido-NAD(+) (L-Gln route): step 1/1.</text>
</comment>
<dbReference type="GO" id="GO:0005524">
    <property type="term" value="F:ATP binding"/>
    <property type="evidence" value="ECO:0007669"/>
    <property type="project" value="UniProtKB-UniRule"/>
</dbReference>
<evidence type="ECO:0000256" key="8">
    <source>
        <dbReference type="PIRNR" id="PIRNR006630"/>
    </source>
</evidence>
<dbReference type="HAMAP" id="MF_02090">
    <property type="entry name" value="NadE_glutamine_dep"/>
    <property type="match status" value="1"/>
</dbReference>
<evidence type="ECO:0000256" key="4">
    <source>
        <dbReference type="ARBA" id="ARBA00022741"/>
    </source>
</evidence>
<comment type="catalytic activity">
    <reaction evidence="7 8">
        <text>deamido-NAD(+) + L-glutamine + ATP + H2O = L-glutamate + AMP + diphosphate + NAD(+) + H(+)</text>
        <dbReference type="Rhea" id="RHEA:24384"/>
        <dbReference type="ChEBI" id="CHEBI:15377"/>
        <dbReference type="ChEBI" id="CHEBI:15378"/>
        <dbReference type="ChEBI" id="CHEBI:29985"/>
        <dbReference type="ChEBI" id="CHEBI:30616"/>
        <dbReference type="ChEBI" id="CHEBI:33019"/>
        <dbReference type="ChEBI" id="CHEBI:57540"/>
        <dbReference type="ChEBI" id="CHEBI:58359"/>
        <dbReference type="ChEBI" id="CHEBI:58437"/>
        <dbReference type="ChEBI" id="CHEBI:456215"/>
        <dbReference type="EC" id="6.3.5.1"/>
    </reaction>
</comment>
<dbReference type="CDD" id="cd07570">
    <property type="entry name" value="GAT_Gln-NAD-synth"/>
    <property type="match status" value="1"/>
</dbReference>
<feature type="binding site" evidence="7">
    <location>
        <position position="529"/>
    </location>
    <ligand>
        <name>deamido-NAD(+)</name>
        <dbReference type="ChEBI" id="CHEBI:58437"/>
        <note>ligand shared between two neighboring subunits</note>
    </ligand>
</feature>
<dbReference type="InterPro" id="IPR014729">
    <property type="entry name" value="Rossmann-like_a/b/a_fold"/>
</dbReference>
<keyword evidence="6 7" id="KW-0520">NAD</keyword>
<dbReference type="GO" id="GO:0005737">
    <property type="term" value="C:cytoplasm"/>
    <property type="evidence" value="ECO:0007669"/>
    <property type="project" value="InterPro"/>
</dbReference>
<evidence type="ECO:0000313" key="13">
    <source>
        <dbReference type="EMBL" id="MBB5049085.1"/>
    </source>
</evidence>
<dbReference type="PANTHER" id="PTHR23090">
    <property type="entry name" value="NH 3 /GLUTAMINE-DEPENDENT NAD + SYNTHETASE"/>
    <property type="match status" value="1"/>
</dbReference>
<feature type="domain" description="CN hydrolase" evidence="12">
    <location>
        <begin position="7"/>
        <end position="255"/>
    </location>
</feature>
<dbReference type="GO" id="GO:0008795">
    <property type="term" value="F:NAD+ synthase activity"/>
    <property type="evidence" value="ECO:0007669"/>
    <property type="project" value="UniProtKB-UniRule"/>
</dbReference>
<feature type="binding site" evidence="7">
    <location>
        <position position="381"/>
    </location>
    <ligand>
        <name>deamido-NAD(+)</name>
        <dbReference type="ChEBI" id="CHEBI:58437"/>
        <note>ligand shared between two neighboring subunits</note>
    </ligand>
</feature>
<keyword evidence="4 7" id="KW-0547">Nucleotide-binding</keyword>
<keyword evidence="3 7" id="KW-0436">Ligase</keyword>
<dbReference type="InterPro" id="IPR000132">
    <property type="entry name" value="Nitrilase/CN_hydratase_CS"/>
</dbReference>
<dbReference type="GO" id="GO:0009435">
    <property type="term" value="P:NAD+ biosynthetic process"/>
    <property type="evidence" value="ECO:0007669"/>
    <property type="project" value="UniProtKB-UniRule"/>
</dbReference>
<dbReference type="InterPro" id="IPR036526">
    <property type="entry name" value="C-N_Hydrolase_sf"/>
</dbReference>
<dbReference type="PANTHER" id="PTHR23090:SF9">
    <property type="entry name" value="GLUTAMINE-DEPENDENT NAD(+) SYNTHETASE"/>
    <property type="match status" value="1"/>
</dbReference>
<dbReference type="GO" id="GO:0000257">
    <property type="term" value="F:nitrilase activity"/>
    <property type="evidence" value="ECO:0007669"/>
    <property type="project" value="UniProtKB-ARBA"/>
</dbReference>
<dbReference type="PROSITE" id="PS00920">
    <property type="entry name" value="NITRIL_CHT_1"/>
    <property type="match status" value="1"/>
</dbReference>
<dbReference type="PIRSF" id="PIRSF006630">
    <property type="entry name" value="NADS_GAT"/>
    <property type="match status" value="1"/>
</dbReference>
<feature type="binding site" evidence="7">
    <location>
        <position position="122"/>
    </location>
    <ligand>
        <name>L-glutamine</name>
        <dbReference type="ChEBI" id="CHEBI:58359"/>
    </ligand>
</feature>
<dbReference type="PROSITE" id="PS50263">
    <property type="entry name" value="CN_HYDROLASE"/>
    <property type="match status" value="1"/>
</dbReference>
<reference evidence="13 14" key="1">
    <citation type="submission" date="2020-08" db="EMBL/GenBank/DDBJ databases">
        <title>Genomic Encyclopedia of Type Strains, Phase IV (KMG-IV): sequencing the most valuable type-strain genomes for metagenomic binning, comparative biology and taxonomic classification.</title>
        <authorList>
            <person name="Goeker M."/>
        </authorList>
    </citation>
    <scope>NUCLEOTIDE SEQUENCE [LARGE SCALE GENOMIC DNA]</scope>
    <source>
        <strain evidence="13 14">DSM 12706</strain>
    </source>
</reference>
<comment type="similarity">
    <text evidence="10">Belongs to the NAD synthetase family.</text>
</comment>
<dbReference type="Gene3D" id="3.40.50.620">
    <property type="entry name" value="HUPs"/>
    <property type="match status" value="1"/>
</dbReference>
<feature type="binding site" evidence="7">
    <location>
        <position position="405"/>
    </location>
    <ligand>
        <name>ATP</name>
        <dbReference type="ChEBI" id="CHEBI:30616"/>
    </ligand>
</feature>
<dbReference type="InterPro" id="IPR003694">
    <property type="entry name" value="NAD_synthase"/>
</dbReference>
<dbReference type="Pfam" id="PF02540">
    <property type="entry name" value="NAD_synthase"/>
    <property type="match status" value="1"/>
</dbReference>
<feature type="region of interest" description="Disordered" evidence="11">
    <location>
        <begin position="552"/>
        <end position="584"/>
    </location>
</feature>
<dbReference type="InterPro" id="IPR022310">
    <property type="entry name" value="NAD/GMP_synthase"/>
</dbReference>
<proteinExistence type="inferred from homology"/>
<sequence>MTDPAEFTVTLAQLNPTVGDIAGNVARARTARASAAADGAQLIVFPELFISGYPPEDLVLKPAFQAACRAAVEELARDTADGGPAMLIGSPWVDGGKLYNACALLDGGAIAAIRFKVNLPNYGVFDEKRVFCRGPVAGPVTIRGVRVGVPICEDTWMEESADYENVVECLAETGAEILIVPNGSPYARDKADLRLSVQVARVTESDLPLIYVNQVGGQDELVFDGASFALNADRTLAAQLPAFEESLATLRWVNGDAGWRCDGPIAPVLDGDQADYAACVLGLRDYVNKNGFPGVLLGISGGIDSALCAAIAVDALGVERVRGVMLPFRFTAQVSLDDAAKLAGALGFNYEVLPIAQAVNGFEEILAGTFKGLPRDITEENLQARTRGTLLMAISNKTGAMVVTTGNKSEMSVGYATLYGDMNGGFNPIKDIYKTEVFRLSSLRNAWKPDGALGPSGEVIPVNIITRPPTAELRENQTDQDSLPPYEILDGILARLVEQEQPLADIVAAGYERDTVVRIDRLLNIAEYKRRQAAPGVKVTRKNFGRDRRYPITNRFRDSGAPLREPDATLLSRSQRTTSEAFEG</sequence>